<evidence type="ECO:0000256" key="6">
    <source>
        <dbReference type="ARBA" id="ARBA00023315"/>
    </source>
</evidence>
<dbReference type="AlphaFoldDB" id="A0A096AJY6"/>
<dbReference type="CDD" id="cd07984">
    <property type="entry name" value="LPLAT_LABLAT-like"/>
    <property type="match status" value="1"/>
</dbReference>
<reference evidence="7 8" key="1">
    <citation type="submission" date="2014-07" db="EMBL/GenBank/DDBJ databases">
        <authorList>
            <person name="McCorrison J."/>
            <person name="Sanka R."/>
            <person name="Torralba M."/>
            <person name="Gillis M."/>
            <person name="Haft D.H."/>
            <person name="Methe B."/>
            <person name="Sutton G."/>
            <person name="Nelson K.E."/>
        </authorList>
    </citation>
    <scope>NUCLEOTIDE SEQUENCE [LARGE SCALE GENOMIC DNA]</scope>
    <source>
        <strain evidence="7 8">DNF00314</strain>
    </source>
</reference>
<organism evidence="7 8">
    <name type="scientific">Veillonella montpellierensis DNF00314</name>
    <dbReference type="NCBI Taxonomy" id="1401067"/>
    <lineage>
        <taxon>Bacteria</taxon>
        <taxon>Bacillati</taxon>
        <taxon>Bacillota</taxon>
        <taxon>Negativicutes</taxon>
        <taxon>Veillonellales</taxon>
        <taxon>Veillonellaceae</taxon>
        <taxon>Veillonella</taxon>
    </lineage>
</organism>
<keyword evidence="6" id="KW-0012">Acyltransferase</keyword>
<sequence>MYRFMKLLSAFICILPTSLQYALGSLLGEIIWLLLPPKRRKLAIAQILFCRITEDKREAVRIAKASTTRFGNMIIDVLRFPEIKDGQYRDMIRFEGREHLDDALALGKGAIILSLHSGNWELLGGVLASEGYPLISVAMQQDGGADRFINEYRALMHQHVTYKTGVREMIGELKKGSFIGLLMDQDPAHTGVLAPLFGYETLTATGAASLARMQDCPIIPVTIHYDCFEKKHIINVDPLIYAEHTDDKKRDIVVTTVALNEIIEDHIRRYPEDWFWLHNRWKWTRRKYAGKIETPPDPMTESFLVKD</sequence>
<evidence type="ECO:0000256" key="4">
    <source>
        <dbReference type="ARBA" id="ARBA00022679"/>
    </source>
</evidence>
<dbReference type="Pfam" id="PF03279">
    <property type="entry name" value="Lip_A_acyltrans"/>
    <property type="match status" value="1"/>
</dbReference>
<keyword evidence="8" id="KW-1185">Reference proteome</keyword>
<dbReference type="GO" id="GO:0005886">
    <property type="term" value="C:plasma membrane"/>
    <property type="evidence" value="ECO:0007669"/>
    <property type="project" value="UniProtKB-SubCell"/>
</dbReference>
<evidence type="ECO:0000256" key="5">
    <source>
        <dbReference type="ARBA" id="ARBA00023136"/>
    </source>
</evidence>
<dbReference type="PANTHER" id="PTHR30606:SF10">
    <property type="entry name" value="PHOSPHATIDYLINOSITOL MANNOSIDE ACYLTRANSFERASE"/>
    <property type="match status" value="1"/>
</dbReference>
<dbReference type="GO" id="GO:0016746">
    <property type="term" value="F:acyltransferase activity"/>
    <property type="evidence" value="ECO:0007669"/>
    <property type="project" value="UniProtKB-KW"/>
</dbReference>
<gene>
    <name evidence="7" type="ORF">HMPREF0872_05645</name>
</gene>
<protein>
    <submittedName>
        <fullName evidence="7">Phosphatase</fullName>
    </submittedName>
</protein>
<dbReference type="eggNOG" id="COG1560">
    <property type="taxonomic scope" value="Bacteria"/>
</dbReference>
<comment type="subcellular location">
    <subcellularLocation>
        <location evidence="1">Cell inner membrane</location>
    </subcellularLocation>
</comment>
<evidence type="ECO:0000256" key="1">
    <source>
        <dbReference type="ARBA" id="ARBA00004533"/>
    </source>
</evidence>
<keyword evidence="2" id="KW-1003">Cell membrane</keyword>
<keyword evidence="3" id="KW-0997">Cell inner membrane</keyword>
<dbReference type="InterPro" id="IPR004960">
    <property type="entry name" value="LipA_acyltrans"/>
</dbReference>
<evidence type="ECO:0000256" key="2">
    <source>
        <dbReference type="ARBA" id="ARBA00022475"/>
    </source>
</evidence>
<comment type="caution">
    <text evidence="7">The sequence shown here is derived from an EMBL/GenBank/DDBJ whole genome shotgun (WGS) entry which is preliminary data.</text>
</comment>
<keyword evidence="5" id="KW-0472">Membrane</keyword>
<name>A0A096AJY6_9FIRM</name>
<dbReference type="Proteomes" id="UP000029628">
    <property type="component" value="Unassembled WGS sequence"/>
</dbReference>
<keyword evidence="4" id="KW-0808">Transferase</keyword>
<dbReference type="EMBL" id="JRNT01000016">
    <property type="protein sequence ID" value="KGF47160.1"/>
    <property type="molecule type" value="Genomic_DNA"/>
</dbReference>
<evidence type="ECO:0000256" key="3">
    <source>
        <dbReference type="ARBA" id="ARBA00022519"/>
    </source>
</evidence>
<dbReference type="PANTHER" id="PTHR30606">
    <property type="entry name" value="LIPID A BIOSYNTHESIS LAUROYL ACYLTRANSFERASE"/>
    <property type="match status" value="1"/>
</dbReference>
<evidence type="ECO:0000313" key="7">
    <source>
        <dbReference type="EMBL" id="KGF47160.1"/>
    </source>
</evidence>
<dbReference type="RefSeq" id="WP_038152654.1">
    <property type="nucleotide sequence ID" value="NZ_JRNT01000016.1"/>
</dbReference>
<dbReference type="GO" id="GO:0009247">
    <property type="term" value="P:glycolipid biosynthetic process"/>
    <property type="evidence" value="ECO:0007669"/>
    <property type="project" value="UniProtKB-ARBA"/>
</dbReference>
<accession>A0A096AJY6</accession>
<proteinExistence type="predicted"/>
<evidence type="ECO:0000313" key="8">
    <source>
        <dbReference type="Proteomes" id="UP000029628"/>
    </source>
</evidence>